<dbReference type="KEGG" id="plia:E4191_06250"/>
<accession>A0A4P7HJP3</accession>
<sequence>MTITGSRIARSTTMLQAKDHQASFPVAKGVAVPDHLRAVPDREAPWEQQAPWLSGAVRSSLSPVLRGSSLISKSRQIMAVASRKGAHHRPEHPTGTTATNQSAAMARKTGGSVGNVTIIKAAETAGGQLADGEWRRILRDACWGGSSWT</sequence>
<dbReference type="RefSeq" id="WP_135312643.1">
    <property type="nucleotide sequence ID" value="NZ_CP038439.1"/>
</dbReference>
<evidence type="ECO:0000313" key="1">
    <source>
        <dbReference type="EMBL" id="QBX34354.1"/>
    </source>
</evidence>
<reference evidence="2" key="1">
    <citation type="submission" date="2019-03" db="EMBL/GenBank/DDBJ databases">
        <authorList>
            <person name="Li J."/>
        </authorList>
    </citation>
    <scope>NUCLEOTIDE SEQUENCE [LARGE SCALE GENOMIC DNA]</scope>
    <source>
        <strain evidence="2">2251</strain>
    </source>
</reference>
<dbReference type="AlphaFoldDB" id="A0A4P7HJP3"/>
<organism evidence="1 2">
    <name type="scientific">Paracoccus liaowanqingii</name>
    <dbReference type="NCBI Taxonomy" id="2560053"/>
    <lineage>
        <taxon>Bacteria</taxon>
        <taxon>Pseudomonadati</taxon>
        <taxon>Pseudomonadota</taxon>
        <taxon>Alphaproteobacteria</taxon>
        <taxon>Rhodobacterales</taxon>
        <taxon>Paracoccaceae</taxon>
        <taxon>Paracoccus</taxon>
    </lineage>
</organism>
<gene>
    <name evidence="1" type="ORF">E4191_06250</name>
</gene>
<proteinExistence type="predicted"/>
<evidence type="ECO:0000313" key="2">
    <source>
        <dbReference type="Proteomes" id="UP000296374"/>
    </source>
</evidence>
<dbReference type="Proteomes" id="UP000296374">
    <property type="component" value="Chromosome"/>
</dbReference>
<name>A0A4P7HJP3_9RHOB</name>
<dbReference type="EMBL" id="CP038439">
    <property type="protein sequence ID" value="QBX34354.1"/>
    <property type="molecule type" value="Genomic_DNA"/>
</dbReference>
<protein>
    <submittedName>
        <fullName evidence="1">Uncharacterized protein</fullName>
    </submittedName>
</protein>